<organism evidence="8 9">
    <name type="scientific">Herrania umbratica</name>
    <dbReference type="NCBI Taxonomy" id="108875"/>
    <lineage>
        <taxon>Eukaryota</taxon>
        <taxon>Viridiplantae</taxon>
        <taxon>Streptophyta</taxon>
        <taxon>Embryophyta</taxon>
        <taxon>Tracheophyta</taxon>
        <taxon>Spermatophyta</taxon>
        <taxon>Magnoliopsida</taxon>
        <taxon>eudicotyledons</taxon>
        <taxon>Gunneridae</taxon>
        <taxon>Pentapetalae</taxon>
        <taxon>rosids</taxon>
        <taxon>malvids</taxon>
        <taxon>Malvales</taxon>
        <taxon>Malvaceae</taxon>
        <taxon>Byttnerioideae</taxon>
        <taxon>Herrania</taxon>
    </lineage>
</organism>
<evidence type="ECO:0000259" key="7">
    <source>
        <dbReference type="PROSITE" id="PS50888"/>
    </source>
</evidence>
<protein>
    <submittedName>
        <fullName evidence="9">Transcription factor bHLH85-like</fullName>
    </submittedName>
</protein>
<keyword evidence="3" id="KW-0238">DNA-binding</keyword>
<feature type="region of interest" description="Disordered" evidence="6">
    <location>
        <begin position="204"/>
        <end position="304"/>
    </location>
</feature>
<dbReference type="GO" id="GO:0000981">
    <property type="term" value="F:DNA-binding transcription factor activity, RNA polymerase II-specific"/>
    <property type="evidence" value="ECO:0007669"/>
    <property type="project" value="TreeGrafter"/>
</dbReference>
<evidence type="ECO:0000256" key="2">
    <source>
        <dbReference type="ARBA" id="ARBA00023015"/>
    </source>
</evidence>
<dbReference type="PROSITE" id="PS50888">
    <property type="entry name" value="BHLH"/>
    <property type="match status" value="1"/>
</dbReference>
<dbReference type="InterPro" id="IPR045843">
    <property type="entry name" value="IND-like"/>
</dbReference>
<sequence>MESLAAFPDGEWDSINRMFSTEELDLTQQILHQFSFPLEHDEGLSFINSSTFCPISEANMCIAGVTENLPYSSNAIDSNFHYNSQESSQSSNSSGSVFVSPPNLETYCLSGSNHVAVTNDITMSSLDISMDIGGVSDKITGSFPPVFPNLAREDTVNVIEDLSSDSLGKLLDASHPSANTVLANELLLKRKFDVLELHAEGDKMNINSNSSEHAKRRPRVSKDAAKVYKNVQSKKNRKISLNGNEGESNIGSDGQSSSTCSSEDDIVSQDTNGVAASDSKASQALNLNGKTRASRGSATDPQSLYARKRRERINERLRILQNLVPNGTKVDISTMLEEAVHYVKFLQLQIKLLSSDDLWMYAPIAYNGIDIGLNKKISTLL</sequence>
<evidence type="ECO:0000256" key="4">
    <source>
        <dbReference type="ARBA" id="ARBA00023163"/>
    </source>
</evidence>
<dbReference type="OrthoDB" id="651283at2759"/>
<evidence type="ECO:0000256" key="1">
    <source>
        <dbReference type="ARBA" id="ARBA00004123"/>
    </source>
</evidence>
<evidence type="ECO:0000313" key="8">
    <source>
        <dbReference type="Proteomes" id="UP000504621"/>
    </source>
</evidence>
<dbReference type="SUPFAM" id="SSF47459">
    <property type="entry name" value="HLH, helix-loop-helix DNA-binding domain"/>
    <property type="match status" value="1"/>
</dbReference>
<dbReference type="Proteomes" id="UP000504621">
    <property type="component" value="Unplaced"/>
</dbReference>
<name>A0A6J1AEW3_9ROSI</name>
<dbReference type="AlphaFoldDB" id="A0A6J1AEW3"/>
<keyword evidence="2" id="KW-0805">Transcription regulation</keyword>
<dbReference type="GO" id="GO:0005634">
    <property type="term" value="C:nucleus"/>
    <property type="evidence" value="ECO:0007669"/>
    <property type="project" value="UniProtKB-SubCell"/>
</dbReference>
<dbReference type="GO" id="GO:0000978">
    <property type="term" value="F:RNA polymerase II cis-regulatory region sequence-specific DNA binding"/>
    <property type="evidence" value="ECO:0007669"/>
    <property type="project" value="TreeGrafter"/>
</dbReference>
<keyword evidence="5" id="KW-0539">Nucleus</keyword>
<dbReference type="RefSeq" id="XP_021285189.1">
    <property type="nucleotide sequence ID" value="XM_021429514.1"/>
</dbReference>
<feature type="compositionally biased region" description="Polar residues" evidence="6">
    <location>
        <begin position="269"/>
        <end position="302"/>
    </location>
</feature>
<evidence type="ECO:0000313" key="9">
    <source>
        <dbReference type="RefSeq" id="XP_021285189.1"/>
    </source>
</evidence>
<evidence type="ECO:0000256" key="6">
    <source>
        <dbReference type="SAM" id="MobiDB-lite"/>
    </source>
</evidence>
<feature type="domain" description="BHLH" evidence="7">
    <location>
        <begin position="297"/>
        <end position="346"/>
    </location>
</feature>
<evidence type="ECO:0000256" key="3">
    <source>
        <dbReference type="ARBA" id="ARBA00023125"/>
    </source>
</evidence>
<dbReference type="CDD" id="cd11454">
    <property type="entry name" value="bHLH_AtIND_like"/>
    <property type="match status" value="1"/>
</dbReference>
<keyword evidence="8" id="KW-1185">Reference proteome</keyword>
<dbReference type="GO" id="GO:0046983">
    <property type="term" value="F:protein dimerization activity"/>
    <property type="evidence" value="ECO:0007669"/>
    <property type="project" value="InterPro"/>
</dbReference>
<feature type="compositionally biased region" description="Polar residues" evidence="6">
    <location>
        <begin position="239"/>
        <end position="251"/>
    </location>
</feature>
<evidence type="ECO:0000256" key="5">
    <source>
        <dbReference type="ARBA" id="ARBA00023242"/>
    </source>
</evidence>
<gene>
    <name evidence="9" type="primary">LOC110417259</name>
</gene>
<dbReference type="InterPro" id="IPR011598">
    <property type="entry name" value="bHLH_dom"/>
</dbReference>
<dbReference type="SMART" id="SM00353">
    <property type="entry name" value="HLH"/>
    <property type="match status" value="1"/>
</dbReference>
<dbReference type="InterPro" id="IPR036638">
    <property type="entry name" value="HLH_DNA-bd_sf"/>
</dbReference>
<dbReference type="Pfam" id="PF00010">
    <property type="entry name" value="HLH"/>
    <property type="match status" value="1"/>
</dbReference>
<dbReference type="GO" id="GO:0048766">
    <property type="term" value="P:root hair initiation"/>
    <property type="evidence" value="ECO:0007669"/>
    <property type="project" value="UniProtKB-ARBA"/>
</dbReference>
<dbReference type="FunFam" id="4.10.280.10:FF:000022">
    <property type="entry name" value="Basic helix-loop-helix transcription factor"/>
    <property type="match status" value="1"/>
</dbReference>
<dbReference type="GeneID" id="110417259"/>
<proteinExistence type="predicted"/>
<reference evidence="9" key="1">
    <citation type="submission" date="2025-08" db="UniProtKB">
        <authorList>
            <consortium name="RefSeq"/>
        </authorList>
    </citation>
    <scope>IDENTIFICATION</scope>
    <source>
        <tissue evidence="9">Leaf</tissue>
    </source>
</reference>
<dbReference type="PANTHER" id="PTHR16223">
    <property type="entry name" value="TRANSCRIPTION FACTOR BHLH83-RELATED"/>
    <property type="match status" value="1"/>
</dbReference>
<feature type="compositionally biased region" description="Low complexity" evidence="6">
    <location>
        <begin position="252"/>
        <end position="261"/>
    </location>
</feature>
<dbReference type="PANTHER" id="PTHR16223:SF338">
    <property type="entry name" value="TRANSCRIPTION FACTOR RSL2"/>
    <property type="match status" value="1"/>
</dbReference>
<keyword evidence="4" id="KW-0804">Transcription</keyword>
<dbReference type="Gene3D" id="4.10.280.10">
    <property type="entry name" value="Helix-loop-helix DNA-binding domain"/>
    <property type="match status" value="1"/>
</dbReference>
<comment type="subcellular location">
    <subcellularLocation>
        <location evidence="1">Nucleus</location>
    </subcellularLocation>
</comment>
<accession>A0A6J1AEW3</accession>